<proteinExistence type="predicted"/>
<evidence type="ECO:0000313" key="3">
    <source>
        <dbReference type="EMBL" id="GEU40773.1"/>
    </source>
</evidence>
<evidence type="ECO:0000256" key="1">
    <source>
        <dbReference type="SAM" id="Phobius"/>
    </source>
</evidence>
<feature type="chain" id="PRO_5026848828" evidence="2">
    <location>
        <begin position="20"/>
        <end position="206"/>
    </location>
</feature>
<name>A0A6L2JUP6_TANCI</name>
<evidence type="ECO:0000256" key="2">
    <source>
        <dbReference type="SAM" id="SignalP"/>
    </source>
</evidence>
<keyword evidence="1" id="KW-0472">Membrane</keyword>
<keyword evidence="1" id="KW-1133">Transmembrane helix</keyword>
<organism evidence="3">
    <name type="scientific">Tanacetum cinerariifolium</name>
    <name type="common">Dalmatian daisy</name>
    <name type="synonym">Chrysanthemum cinerariifolium</name>
    <dbReference type="NCBI Taxonomy" id="118510"/>
    <lineage>
        <taxon>Eukaryota</taxon>
        <taxon>Viridiplantae</taxon>
        <taxon>Streptophyta</taxon>
        <taxon>Embryophyta</taxon>
        <taxon>Tracheophyta</taxon>
        <taxon>Spermatophyta</taxon>
        <taxon>Magnoliopsida</taxon>
        <taxon>eudicotyledons</taxon>
        <taxon>Gunneridae</taxon>
        <taxon>Pentapetalae</taxon>
        <taxon>asterids</taxon>
        <taxon>campanulids</taxon>
        <taxon>Asterales</taxon>
        <taxon>Asteraceae</taxon>
        <taxon>Asteroideae</taxon>
        <taxon>Anthemideae</taxon>
        <taxon>Anthemidinae</taxon>
        <taxon>Tanacetum</taxon>
    </lineage>
</organism>
<reference evidence="3" key="1">
    <citation type="journal article" date="2019" name="Sci. Rep.">
        <title>Draft genome of Tanacetum cinerariifolium, the natural source of mosquito coil.</title>
        <authorList>
            <person name="Yamashiro T."/>
            <person name="Shiraishi A."/>
            <person name="Satake H."/>
            <person name="Nakayama K."/>
        </authorList>
    </citation>
    <scope>NUCLEOTIDE SEQUENCE</scope>
</reference>
<sequence length="206" mass="22493">MSMGFVGIILNFVVVKVEALSMCGLAAMGGVVITLSTGLQLCLWIVVTMKVMEASVGDYGSDMDIKRQSGLSAGIDHEKASRSLKDVIAYIPAAEANHNSALQRLREHDVKQLMLPIHQSEDQVVLGETSLSFALSVAHSRVKRIRKNVAAQQSALVDVWVPLVEPLFVENLMGAAVPLTEFQSLLQLQLLYLLPLLQQAQFLLLL</sequence>
<keyword evidence="2" id="KW-0732">Signal</keyword>
<dbReference type="AlphaFoldDB" id="A0A6L2JUP6"/>
<accession>A0A6L2JUP6</accession>
<comment type="caution">
    <text evidence="3">The sequence shown here is derived from an EMBL/GenBank/DDBJ whole genome shotgun (WGS) entry which is preliminary data.</text>
</comment>
<feature type="transmembrane region" description="Helical" evidence="1">
    <location>
        <begin position="29"/>
        <end position="47"/>
    </location>
</feature>
<dbReference type="EMBL" id="BKCJ010001348">
    <property type="protein sequence ID" value="GEU40773.1"/>
    <property type="molecule type" value="Genomic_DNA"/>
</dbReference>
<protein>
    <submittedName>
        <fullName evidence="3">Uncharacterized protein</fullName>
    </submittedName>
</protein>
<gene>
    <name evidence="3" type="ORF">Tci_012751</name>
</gene>
<keyword evidence="1" id="KW-0812">Transmembrane</keyword>
<feature type="signal peptide" evidence="2">
    <location>
        <begin position="1"/>
        <end position="19"/>
    </location>
</feature>